<accession>A0A382WX12</accession>
<evidence type="ECO:0000313" key="2">
    <source>
        <dbReference type="EMBL" id="SVD63159.1"/>
    </source>
</evidence>
<feature type="compositionally biased region" description="Basic and acidic residues" evidence="1">
    <location>
        <begin position="1"/>
        <end position="15"/>
    </location>
</feature>
<feature type="non-terminal residue" evidence="2">
    <location>
        <position position="1"/>
    </location>
</feature>
<dbReference type="AlphaFoldDB" id="A0A382WX12"/>
<feature type="non-terminal residue" evidence="2">
    <location>
        <position position="226"/>
    </location>
</feature>
<feature type="region of interest" description="Disordered" evidence="1">
    <location>
        <begin position="1"/>
        <end position="75"/>
    </location>
</feature>
<sequence>VKETAKRDYKAEYKKFQSSPKSKKYRAELNKYNRKKGTYGNGDGKDASHKGGKISGFEKESVNRGRREKSRLKKEQKLREAIRRIIREDFAGAYPEHMRKKFDDKRRKQSEVFGYKLTGVDDIRTEIDDATIKEAIDMSKWMEHQYKHIVKNAVALGKQKAIQSTKGKDQTPKLIAIKQINYLKELRNKAKGPEMKKFMQQAINKLEKDYKKMKEGKIAEAKENAI</sequence>
<dbReference type="EMBL" id="UINC01163058">
    <property type="protein sequence ID" value="SVD63159.1"/>
    <property type="molecule type" value="Genomic_DNA"/>
</dbReference>
<proteinExistence type="predicted"/>
<name>A0A382WX12_9ZZZZ</name>
<gene>
    <name evidence="2" type="ORF">METZ01_LOCUS416013</name>
</gene>
<organism evidence="2">
    <name type="scientific">marine metagenome</name>
    <dbReference type="NCBI Taxonomy" id="408172"/>
    <lineage>
        <taxon>unclassified sequences</taxon>
        <taxon>metagenomes</taxon>
        <taxon>ecological metagenomes</taxon>
    </lineage>
</organism>
<reference evidence="2" key="1">
    <citation type="submission" date="2018-05" db="EMBL/GenBank/DDBJ databases">
        <authorList>
            <person name="Lanie J.A."/>
            <person name="Ng W.-L."/>
            <person name="Kazmierczak K.M."/>
            <person name="Andrzejewski T.M."/>
            <person name="Davidsen T.M."/>
            <person name="Wayne K.J."/>
            <person name="Tettelin H."/>
            <person name="Glass J.I."/>
            <person name="Rusch D."/>
            <person name="Podicherti R."/>
            <person name="Tsui H.-C.T."/>
            <person name="Winkler M.E."/>
        </authorList>
    </citation>
    <scope>NUCLEOTIDE SEQUENCE</scope>
</reference>
<feature type="compositionally biased region" description="Basic and acidic residues" evidence="1">
    <location>
        <begin position="56"/>
        <end position="65"/>
    </location>
</feature>
<evidence type="ECO:0000256" key="1">
    <source>
        <dbReference type="SAM" id="MobiDB-lite"/>
    </source>
</evidence>
<protein>
    <submittedName>
        <fullName evidence="2">Uncharacterized protein</fullName>
    </submittedName>
</protein>